<name>A0AAP0P825_9MAGN</name>
<dbReference type="Proteomes" id="UP001419268">
    <property type="component" value="Unassembled WGS sequence"/>
</dbReference>
<dbReference type="EMBL" id="JBBNAG010000005">
    <property type="protein sequence ID" value="KAK9133419.1"/>
    <property type="molecule type" value="Genomic_DNA"/>
</dbReference>
<comment type="caution">
    <text evidence="2">The sequence shown here is derived from an EMBL/GenBank/DDBJ whole genome shotgun (WGS) entry which is preliminary data.</text>
</comment>
<feature type="compositionally biased region" description="Low complexity" evidence="1">
    <location>
        <begin position="9"/>
        <end position="18"/>
    </location>
</feature>
<proteinExistence type="predicted"/>
<keyword evidence="3" id="KW-1185">Reference proteome</keyword>
<reference evidence="2 3" key="1">
    <citation type="submission" date="2024-01" db="EMBL/GenBank/DDBJ databases">
        <title>Genome assemblies of Stephania.</title>
        <authorList>
            <person name="Yang L."/>
        </authorList>
    </citation>
    <scope>NUCLEOTIDE SEQUENCE [LARGE SCALE GENOMIC DNA]</scope>
    <source>
        <strain evidence="2">JXDWG</strain>
        <tissue evidence="2">Leaf</tissue>
    </source>
</reference>
<evidence type="ECO:0000313" key="2">
    <source>
        <dbReference type="EMBL" id="KAK9133419.1"/>
    </source>
</evidence>
<feature type="compositionally biased region" description="Basic and acidic residues" evidence="1">
    <location>
        <begin position="19"/>
        <end position="30"/>
    </location>
</feature>
<accession>A0AAP0P825</accession>
<organism evidence="2 3">
    <name type="scientific">Stephania cephalantha</name>
    <dbReference type="NCBI Taxonomy" id="152367"/>
    <lineage>
        <taxon>Eukaryota</taxon>
        <taxon>Viridiplantae</taxon>
        <taxon>Streptophyta</taxon>
        <taxon>Embryophyta</taxon>
        <taxon>Tracheophyta</taxon>
        <taxon>Spermatophyta</taxon>
        <taxon>Magnoliopsida</taxon>
        <taxon>Ranunculales</taxon>
        <taxon>Menispermaceae</taxon>
        <taxon>Menispermoideae</taxon>
        <taxon>Cissampelideae</taxon>
        <taxon>Stephania</taxon>
    </lineage>
</organism>
<sequence length="77" mass="8718">MSGGTVHKAAAARTASRQRATERKRLRQDSSSDEALMGRALVWKNLGVETPLNVLIHDDNSYYSNDYFDVETYVNLR</sequence>
<dbReference type="AlphaFoldDB" id="A0AAP0P825"/>
<protein>
    <submittedName>
        <fullName evidence="2">Uncharacterized protein</fullName>
    </submittedName>
</protein>
<evidence type="ECO:0000313" key="3">
    <source>
        <dbReference type="Proteomes" id="UP001419268"/>
    </source>
</evidence>
<feature type="region of interest" description="Disordered" evidence="1">
    <location>
        <begin position="1"/>
        <end position="32"/>
    </location>
</feature>
<gene>
    <name evidence="2" type="ORF">Scep_012947</name>
</gene>
<evidence type="ECO:0000256" key="1">
    <source>
        <dbReference type="SAM" id="MobiDB-lite"/>
    </source>
</evidence>